<dbReference type="Proteomes" id="UP001233999">
    <property type="component" value="Unassembled WGS sequence"/>
</dbReference>
<dbReference type="PRINTS" id="PR00080">
    <property type="entry name" value="SDRFAMILY"/>
</dbReference>
<keyword evidence="1" id="KW-0560">Oxidoreductase</keyword>
<dbReference type="GO" id="GO:0016491">
    <property type="term" value="F:oxidoreductase activity"/>
    <property type="evidence" value="ECO:0007669"/>
    <property type="project" value="UniProtKB-KW"/>
</dbReference>
<keyword evidence="4" id="KW-1185">Reference proteome</keyword>
<dbReference type="PANTHER" id="PTHR43157:SF73">
    <property type="entry name" value="WW DOMAIN-CONTAINING OXIDOREDUCTASE-LIKE PROTEIN"/>
    <property type="match status" value="1"/>
</dbReference>
<dbReference type="SUPFAM" id="SSF51735">
    <property type="entry name" value="NAD(P)-binding Rossmann-fold domains"/>
    <property type="match status" value="1"/>
</dbReference>
<comment type="caution">
    <text evidence="3">The sequence shown here is derived from an EMBL/GenBank/DDBJ whole genome shotgun (WGS) entry which is preliminary data.</text>
</comment>
<evidence type="ECO:0000256" key="1">
    <source>
        <dbReference type="ARBA" id="ARBA00023002"/>
    </source>
</evidence>
<dbReference type="AlphaFoldDB" id="A0AAD7ZZN2"/>
<dbReference type="InterPro" id="IPR036291">
    <property type="entry name" value="NAD(P)-bd_dom_sf"/>
</dbReference>
<accession>A0AAD7ZZN2</accession>
<dbReference type="PANTHER" id="PTHR43157">
    <property type="entry name" value="PHOSPHATIDYLINOSITOL-GLYCAN BIOSYNTHESIS CLASS F PROTEIN-RELATED"/>
    <property type="match status" value="1"/>
</dbReference>
<dbReference type="Gene3D" id="3.40.50.720">
    <property type="entry name" value="NAD(P)-binding Rossmann-like Domain"/>
    <property type="match status" value="1"/>
</dbReference>
<sequence length="322" mass="36121">MWLLSGRCTSQARLDGKTAIVTGANCGIGQYTAYDFVKRGARVVIACRDLKKAEEAADEIRRDTMYVEGAGEVVVLKLDLSSIASIRECAREILRTEKKINILVNNAGVCYCQKSQTTDGFEMHIGVNHLGHFLFTCLLLPRIIRSAPARIVTVASFNNYFVNNVCLEDFHWEKRSFSPFFAYSESKLANVLFSAELAKRLQGSEVSTYSLHPGLVLTEAGRHVNPILQWFYQNVICYVCKTCEQGAQTTIHCAVSEEAGKETGLYYRDCFSLAPNSITKDEKVRQDLWKESVRLVGLGDWDPFTAQDSGELPPDCRETHHK</sequence>
<reference evidence="3" key="2">
    <citation type="submission" date="2023-05" db="EMBL/GenBank/DDBJ databases">
        <authorList>
            <person name="Fouks B."/>
        </authorList>
    </citation>
    <scope>NUCLEOTIDE SEQUENCE</scope>
    <source>
        <strain evidence="3">Stay&amp;Tobe</strain>
        <tissue evidence="3">Testes</tissue>
    </source>
</reference>
<comment type="similarity">
    <text evidence="2">Belongs to the short-chain dehydrogenases/reductases (SDR) family.</text>
</comment>
<dbReference type="PRINTS" id="PR00081">
    <property type="entry name" value="GDHRDH"/>
</dbReference>
<evidence type="ECO:0000313" key="4">
    <source>
        <dbReference type="Proteomes" id="UP001233999"/>
    </source>
</evidence>
<reference evidence="3" key="1">
    <citation type="journal article" date="2023" name="IScience">
        <title>Live-bearing cockroach genome reveals convergent evolutionary mechanisms linked to viviparity in insects and beyond.</title>
        <authorList>
            <person name="Fouks B."/>
            <person name="Harrison M.C."/>
            <person name="Mikhailova A.A."/>
            <person name="Marchal E."/>
            <person name="English S."/>
            <person name="Carruthers M."/>
            <person name="Jennings E.C."/>
            <person name="Chiamaka E.L."/>
            <person name="Frigard R.A."/>
            <person name="Pippel M."/>
            <person name="Attardo G.M."/>
            <person name="Benoit J.B."/>
            <person name="Bornberg-Bauer E."/>
            <person name="Tobe S.S."/>
        </authorList>
    </citation>
    <scope>NUCLEOTIDE SEQUENCE</scope>
    <source>
        <strain evidence="3">Stay&amp;Tobe</strain>
    </source>
</reference>
<proteinExistence type="inferred from homology"/>
<evidence type="ECO:0008006" key="5">
    <source>
        <dbReference type="Google" id="ProtNLM"/>
    </source>
</evidence>
<evidence type="ECO:0000313" key="3">
    <source>
        <dbReference type="EMBL" id="KAJ9588743.1"/>
    </source>
</evidence>
<protein>
    <recommendedName>
        <fullName evidence="5">Retinol dehydrogenase 12</fullName>
    </recommendedName>
</protein>
<gene>
    <name evidence="3" type="ORF">L9F63_017978</name>
</gene>
<name>A0AAD7ZZN2_DIPPU</name>
<dbReference type="EMBL" id="JASPKZ010005311">
    <property type="protein sequence ID" value="KAJ9588743.1"/>
    <property type="molecule type" value="Genomic_DNA"/>
</dbReference>
<dbReference type="Pfam" id="PF00106">
    <property type="entry name" value="adh_short"/>
    <property type="match status" value="1"/>
</dbReference>
<evidence type="ECO:0000256" key="2">
    <source>
        <dbReference type="RuleBase" id="RU000363"/>
    </source>
</evidence>
<organism evidence="3 4">
    <name type="scientific">Diploptera punctata</name>
    <name type="common">Pacific beetle cockroach</name>
    <dbReference type="NCBI Taxonomy" id="6984"/>
    <lineage>
        <taxon>Eukaryota</taxon>
        <taxon>Metazoa</taxon>
        <taxon>Ecdysozoa</taxon>
        <taxon>Arthropoda</taxon>
        <taxon>Hexapoda</taxon>
        <taxon>Insecta</taxon>
        <taxon>Pterygota</taxon>
        <taxon>Neoptera</taxon>
        <taxon>Polyneoptera</taxon>
        <taxon>Dictyoptera</taxon>
        <taxon>Blattodea</taxon>
        <taxon>Blaberoidea</taxon>
        <taxon>Blaberidae</taxon>
        <taxon>Diplopterinae</taxon>
        <taxon>Diploptera</taxon>
    </lineage>
</organism>
<dbReference type="InterPro" id="IPR002347">
    <property type="entry name" value="SDR_fam"/>
</dbReference>